<dbReference type="GO" id="GO:0000287">
    <property type="term" value="F:magnesium ion binding"/>
    <property type="evidence" value="ECO:0007669"/>
    <property type="project" value="UniProtKB-UniRule"/>
</dbReference>
<sequence>MKLEHTYAHALPEMVKSASGEEQPDPSLVVLNEPLAEELGLDVDFLKSADGLKLLLGQSGDTYAQAYSGHQFGQLSPVLGDGRALLLGEANGQDIHAKGIGRTPFSRPGSDGRGAIGPMLREYLVSEAMHALGVPTTRGLAVIGTGRKIQRDRVVPAAVVVRTAASHLRVGTMQYAAMTDQIRPVADYAIQRHYPGEDYQGLFRQVMQAQARTVAKWQRLGFIHGVMNTDNTTLSGETIDYGPCAFMEEFDEDTFFSSIDTQGRYRYGNQPNILGWNLARLAETLLPLFDEDPNAAVDIANSTMGEFTDVMNAALDSEDAQKVDGDITVENHKRDPNAPVTIPRNEPLDRALKLATDGDLSYYFELLEAVKKPHEYHPDLSQPGDLEGFITFCGT</sequence>
<feature type="binding site" evidence="8">
    <location>
        <position position="240"/>
    </location>
    <ligand>
        <name>ATP</name>
        <dbReference type="ChEBI" id="CHEBI:30616"/>
    </ligand>
</feature>
<feature type="binding site" evidence="8">
    <location>
        <position position="240"/>
    </location>
    <ligand>
        <name>Mg(2+)</name>
        <dbReference type="ChEBI" id="CHEBI:18420"/>
    </ligand>
</feature>
<dbReference type="HAMAP" id="MF_00692">
    <property type="entry name" value="SelO"/>
    <property type="match status" value="1"/>
</dbReference>
<evidence type="ECO:0000256" key="8">
    <source>
        <dbReference type="HAMAP-Rule" id="MF_00692"/>
    </source>
</evidence>
<comment type="function">
    <text evidence="8">Nucleotidyltransferase involved in the post-translational modification of proteins. It can catalyze the addition of adenosine monophosphate (AMP) or uridine monophosphate (UMP) to a protein, resulting in modifications known as AMPylation and UMPylation.</text>
</comment>
<feature type="active site" description="Proton acceptor" evidence="8">
    <location>
        <position position="230"/>
    </location>
</feature>
<keyword evidence="7 8" id="KW-0460">Magnesium</keyword>
<keyword evidence="6 8" id="KW-0067">ATP-binding</keyword>
<comment type="catalytic activity">
    <reaction evidence="8">
        <text>L-histidyl-[protein] + UTP = N(tele)-(5'-uridylyl)-L-histidyl-[protein] + diphosphate</text>
        <dbReference type="Rhea" id="RHEA:83891"/>
        <dbReference type="Rhea" id="RHEA-COMP:9745"/>
        <dbReference type="Rhea" id="RHEA-COMP:20239"/>
        <dbReference type="ChEBI" id="CHEBI:29979"/>
        <dbReference type="ChEBI" id="CHEBI:33019"/>
        <dbReference type="ChEBI" id="CHEBI:46398"/>
        <dbReference type="ChEBI" id="CHEBI:233474"/>
    </reaction>
</comment>
<protein>
    <recommendedName>
        <fullName evidence="8">Protein nucleotidyltransferase YdiU</fullName>
        <ecNumber evidence="8">2.7.7.-</ecNumber>
    </recommendedName>
    <alternativeName>
        <fullName evidence="8">Protein adenylyltransferase YdiU</fullName>
        <ecNumber evidence="8">2.7.7.108</ecNumber>
    </alternativeName>
    <alternativeName>
        <fullName evidence="8">Protein uridylyltransferase YdiU</fullName>
        <ecNumber evidence="8">2.7.7.-</ecNumber>
    </alternativeName>
</protein>
<dbReference type="RefSeq" id="WP_236163658.1">
    <property type="nucleotide sequence ID" value="NZ_BQKK01000001.1"/>
</dbReference>
<evidence type="ECO:0000256" key="2">
    <source>
        <dbReference type="ARBA" id="ARBA00022679"/>
    </source>
</evidence>
<dbReference type="PANTHER" id="PTHR32057">
    <property type="entry name" value="PROTEIN ADENYLYLTRANSFERASE SELO, MITOCHONDRIAL"/>
    <property type="match status" value="1"/>
</dbReference>
<dbReference type="InterPro" id="IPR003846">
    <property type="entry name" value="SelO"/>
</dbReference>
<evidence type="ECO:0000256" key="5">
    <source>
        <dbReference type="ARBA" id="ARBA00022741"/>
    </source>
</evidence>
<name>A0AAV5G9Q4_CORAM</name>
<dbReference type="Pfam" id="PF02696">
    <property type="entry name" value="SelO"/>
    <property type="match status" value="1"/>
</dbReference>
<feature type="binding site" evidence="8">
    <location>
        <position position="80"/>
    </location>
    <ligand>
        <name>ATP</name>
        <dbReference type="ChEBI" id="CHEBI:30616"/>
    </ligand>
</feature>
<dbReference type="EC" id="2.7.7.108" evidence="8"/>
<proteinExistence type="inferred from homology"/>
<dbReference type="AlphaFoldDB" id="A0AAV5G9Q4"/>
<feature type="binding site" evidence="8">
    <location>
        <position position="162"/>
    </location>
    <ligand>
        <name>ATP</name>
        <dbReference type="ChEBI" id="CHEBI:30616"/>
    </ligand>
</feature>
<dbReference type="GO" id="GO:0005524">
    <property type="term" value="F:ATP binding"/>
    <property type="evidence" value="ECO:0007669"/>
    <property type="project" value="UniProtKB-UniRule"/>
</dbReference>
<comment type="cofactor">
    <cofactor evidence="8">
        <name>Mg(2+)</name>
        <dbReference type="ChEBI" id="CHEBI:18420"/>
    </cofactor>
    <cofactor evidence="8">
        <name>Mn(2+)</name>
        <dbReference type="ChEBI" id="CHEBI:29035"/>
    </cofactor>
</comment>
<dbReference type="GO" id="GO:0030145">
    <property type="term" value="F:manganese ion binding"/>
    <property type="evidence" value="ECO:0007669"/>
    <property type="project" value="UniProtKB-UniRule"/>
</dbReference>
<evidence type="ECO:0000256" key="6">
    <source>
        <dbReference type="ARBA" id="ARBA00022840"/>
    </source>
</evidence>
<feature type="binding site" evidence="8">
    <location>
        <position position="83"/>
    </location>
    <ligand>
        <name>ATP</name>
        <dbReference type="ChEBI" id="CHEBI:30616"/>
    </ligand>
</feature>
<reference evidence="9" key="1">
    <citation type="submission" date="2021-12" db="EMBL/GenBank/DDBJ databases">
        <title>Draft genome sequence of Corynebacterium ammoniagenes strain T-723.</title>
        <authorList>
            <person name="Matsuzawa M."/>
            <person name="Hiratani M."/>
            <person name="Abe I."/>
            <person name="Tsuji Y."/>
            <person name="Nakamura J."/>
        </authorList>
    </citation>
    <scope>NUCLEOTIDE SEQUENCE</scope>
    <source>
        <strain evidence="9">T-723</strain>
    </source>
</reference>
<keyword evidence="2 8" id="KW-0808">Transferase</keyword>
<gene>
    <name evidence="8" type="primary">ydiU</name>
    <name evidence="8" type="synonym">selO</name>
    <name evidence="9" type="ORF">CAT723_07350</name>
</gene>
<feature type="binding site" evidence="8">
    <location>
        <position position="231"/>
    </location>
    <ligand>
        <name>Mg(2+)</name>
        <dbReference type="ChEBI" id="CHEBI:18420"/>
    </ligand>
</feature>
<comment type="catalytic activity">
    <reaction evidence="8">
        <text>L-threonyl-[protein] + ATP = 3-O-(5'-adenylyl)-L-threonyl-[protein] + diphosphate</text>
        <dbReference type="Rhea" id="RHEA:54292"/>
        <dbReference type="Rhea" id="RHEA-COMP:11060"/>
        <dbReference type="Rhea" id="RHEA-COMP:13847"/>
        <dbReference type="ChEBI" id="CHEBI:30013"/>
        <dbReference type="ChEBI" id="CHEBI:30616"/>
        <dbReference type="ChEBI" id="CHEBI:33019"/>
        <dbReference type="ChEBI" id="CHEBI:138113"/>
        <dbReference type="EC" id="2.7.7.108"/>
    </reaction>
</comment>
<keyword evidence="4 8" id="KW-0479">Metal-binding</keyword>
<feature type="binding site" evidence="8">
    <location>
        <position position="111"/>
    </location>
    <ligand>
        <name>ATP</name>
        <dbReference type="ChEBI" id="CHEBI:30616"/>
    </ligand>
</feature>
<dbReference type="GO" id="GO:0070733">
    <property type="term" value="F:AMPylase activity"/>
    <property type="evidence" value="ECO:0007669"/>
    <property type="project" value="UniProtKB-EC"/>
</dbReference>
<comment type="similarity">
    <text evidence="1 8">Belongs to the SELO family.</text>
</comment>
<keyword evidence="3 8" id="KW-0548">Nucleotidyltransferase</keyword>
<dbReference type="PANTHER" id="PTHR32057:SF14">
    <property type="entry name" value="PROTEIN ADENYLYLTRANSFERASE SELO, MITOCHONDRIAL"/>
    <property type="match status" value="1"/>
</dbReference>
<evidence type="ECO:0000256" key="1">
    <source>
        <dbReference type="ARBA" id="ARBA00009747"/>
    </source>
</evidence>
<dbReference type="EMBL" id="BQKK01000001">
    <property type="protein sequence ID" value="GJN42256.1"/>
    <property type="molecule type" value="Genomic_DNA"/>
</dbReference>
<feature type="binding site" evidence="8">
    <location>
        <position position="98"/>
    </location>
    <ligand>
        <name>ATP</name>
        <dbReference type="ChEBI" id="CHEBI:30616"/>
    </ligand>
</feature>
<comment type="catalytic activity">
    <reaction evidence="8">
        <text>L-seryl-[protein] + UTP = O-(5'-uridylyl)-L-seryl-[protein] + diphosphate</text>
        <dbReference type="Rhea" id="RHEA:64604"/>
        <dbReference type="Rhea" id="RHEA-COMP:9863"/>
        <dbReference type="Rhea" id="RHEA-COMP:16635"/>
        <dbReference type="ChEBI" id="CHEBI:29999"/>
        <dbReference type="ChEBI" id="CHEBI:33019"/>
        <dbReference type="ChEBI" id="CHEBI:46398"/>
        <dbReference type="ChEBI" id="CHEBI:156051"/>
    </reaction>
</comment>
<organism evidence="9 10">
    <name type="scientific">Corynebacterium ammoniagenes</name>
    <name type="common">Brevibacterium ammoniagenes</name>
    <dbReference type="NCBI Taxonomy" id="1697"/>
    <lineage>
        <taxon>Bacteria</taxon>
        <taxon>Bacillati</taxon>
        <taxon>Actinomycetota</taxon>
        <taxon>Actinomycetes</taxon>
        <taxon>Mycobacteriales</taxon>
        <taxon>Corynebacteriaceae</taxon>
        <taxon>Corynebacterium</taxon>
    </lineage>
</organism>
<feature type="binding site" evidence="8">
    <location>
        <position position="169"/>
    </location>
    <ligand>
        <name>ATP</name>
        <dbReference type="ChEBI" id="CHEBI:30616"/>
    </ligand>
</feature>
<comment type="catalytic activity">
    <reaction evidence="8">
        <text>L-seryl-[protein] + ATP = 3-O-(5'-adenylyl)-L-seryl-[protein] + diphosphate</text>
        <dbReference type="Rhea" id="RHEA:58120"/>
        <dbReference type="Rhea" id="RHEA-COMP:9863"/>
        <dbReference type="Rhea" id="RHEA-COMP:15073"/>
        <dbReference type="ChEBI" id="CHEBI:29999"/>
        <dbReference type="ChEBI" id="CHEBI:30616"/>
        <dbReference type="ChEBI" id="CHEBI:33019"/>
        <dbReference type="ChEBI" id="CHEBI:142516"/>
        <dbReference type="EC" id="2.7.7.108"/>
    </reaction>
</comment>
<dbReference type="EC" id="2.7.7.-" evidence="8"/>
<evidence type="ECO:0000313" key="9">
    <source>
        <dbReference type="EMBL" id="GJN42256.1"/>
    </source>
</evidence>
<keyword evidence="8" id="KW-0464">Manganese</keyword>
<dbReference type="Proteomes" id="UP001054925">
    <property type="component" value="Unassembled WGS sequence"/>
</dbReference>
<comment type="catalytic activity">
    <reaction evidence="8">
        <text>L-tyrosyl-[protein] + UTP = O-(5'-uridylyl)-L-tyrosyl-[protein] + diphosphate</text>
        <dbReference type="Rhea" id="RHEA:83887"/>
        <dbReference type="Rhea" id="RHEA-COMP:10136"/>
        <dbReference type="Rhea" id="RHEA-COMP:20238"/>
        <dbReference type="ChEBI" id="CHEBI:33019"/>
        <dbReference type="ChEBI" id="CHEBI:46398"/>
        <dbReference type="ChEBI" id="CHEBI:46858"/>
        <dbReference type="ChEBI" id="CHEBI:90602"/>
    </reaction>
</comment>
<feature type="binding site" evidence="8">
    <location>
        <position position="82"/>
    </location>
    <ligand>
        <name>ATP</name>
        <dbReference type="ChEBI" id="CHEBI:30616"/>
    </ligand>
</feature>
<evidence type="ECO:0000256" key="7">
    <source>
        <dbReference type="ARBA" id="ARBA00022842"/>
    </source>
</evidence>
<comment type="caution">
    <text evidence="9">The sequence shown here is derived from an EMBL/GenBank/DDBJ whole genome shotgun (WGS) entry which is preliminary data.</text>
</comment>
<comment type="catalytic activity">
    <reaction evidence="8">
        <text>L-tyrosyl-[protein] + ATP = O-(5'-adenylyl)-L-tyrosyl-[protein] + diphosphate</text>
        <dbReference type="Rhea" id="RHEA:54288"/>
        <dbReference type="Rhea" id="RHEA-COMP:10136"/>
        <dbReference type="Rhea" id="RHEA-COMP:13846"/>
        <dbReference type="ChEBI" id="CHEBI:30616"/>
        <dbReference type="ChEBI" id="CHEBI:33019"/>
        <dbReference type="ChEBI" id="CHEBI:46858"/>
        <dbReference type="ChEBI" id="CHEBI:83624"/>
        <dbReference type="EC" id="2.7.7.108"/>
    </reaction>
</comment>
<evidence type="ECO:0000313" key="10">
    <source>
        <dbReference type="Proteomes" id="UP001054925"/>
    </source>
</evidence>
<keyword evidence="5 8" id="KW-0547">Nucleotide-binding</keyword>
<accession>A0AAV5G9Q4</accession>
<feature type="binding site" evidence="8">
    <location>
        <position position="112"/>
    </location>
    <ligand>
        <name>ATP</name>
        <dbReference type="ChEBI" id="CHEBI:30616"/>
    </ligand>
</feature>
<evidence type="ECO:0000256" key="4">
    <source>
        <dbReference type="ARBA" id="ARBA00022723"/>
    </source>
</evidence>
<evidence type="ECO:0000256" key="3">
    <source>
        <dbReference type="ARBA" id="ARBA00022695"/>
    </source>
</evidence>